<sequence length="141" mass="15608">MTSFKHPGSEADIEIIKQVYSGINRNDIDTVINLMDADITRIEPEGFPTAGTYRGHTDMRQHLITGRSTWAEGGCEPVDFIAAGNKIVVTVHIKVRLKNNPEWINARIADGFIIKDGSVAEFHSFASNQKAFEWAGIAAKH</sequence>
<organism evidence="2 3">
    <name type="scientific">Hufsiella ginkgonis</name>
    <dbReference type="NCBI Taxonomy" id="2695274"/>
    <lineage>
        <taxon>Bacteria</taxon>
        <taxon>Pseudomonadati</taxon>
        <taxon>Bacteroidota</taxon>
        <taxon>Sphingobacteriia</taxon>
        <taxon>Sphingobacteriales</taxon>
        <taxon>Sphingobacteriaceae</taxon>
        <taxon>Hufsiella</taxon>
    </lineage>
</organism>
<dbReference type="SUPFAM" id="SSF54427">
    <property type="entry name" value="NTF2-like"/>
    <property type="match status" value="1"/>
</dbReference>
<gene>
    <name evidence="2" type="ORF">GS398_14230</name>
</gene>
<dbReference type="PANTHER" id="PTHR41252">
    <property type="entry name" value="BLR2505 PROTEIN"/>
    <property type="match status" value="1"/>
</dbReference>
<evidence type="ECO:0000259" key="1">
    <source>
        <dbReference type="Pfam" id="PF12680"/>
    </source>
</evidence>
<protein>
    <recommendedName>
        <fullName evidence="1">SnoaL-like domain-containing protein</fullName>
    </recommendedName>
</protein>
<reference evidence="2 3" key="1">
    <citation type="submission" date="2019-11" db="EMBL/GenBank/DDBJ databases">
        <title>Pedobacter sp. HMF7056 Genome sequencing and assembly.</title>
        <authorList>
            <person name="Kang H."/>
            <person name="Kim H."/>
            <person name="Joh K."/>
        </authorList>
    </citation>
    <scope>NUCLEOTIDE SEQUENCE [LARGE SCALE GENOMIC DNA]</scope>
    <source>
        <strain evidence="2 3">HMF7056</strain>
    </source>
</reference>
<dbReference type="AlphaFoldDB" id="A0A7K1Y1B0"/>
<dbReference type="Proteomes" id="UP000451233">
    <property type="component" value="Unassembled WGS sequence"/>
</dbReference>
<dbReference type="RefSeq" id="WP_160907459.1">
    <property type="nucleotide sequence ID" value="NZ_WVHS01000003.1"/>
</dbReference>
<dbReference type="Gene3D" id="3.10.450.50">
    <property type="match status" value="1"/>
</dbReference>
<evidence type="ECO:0000313" key="2">
    <source>
        <dbReference type="EMBL" id="MXV16466.1"/>
    </source>
</evidence>
<dbReference type="PANTHER" id="PTHR41252:SF1">
    <property type="entry name" value="BLR2505 PROTEIN"/>
    <property type="match status" value="1"/>
</dbReference>
<dbReference type="EMBL" id="WVHS01000003">
    <property type="protein sequence ID" value="MXV16466.1"/>
    <property type="molecule type" value="Genomic_DNA"/>
</dbReference>
<comment type="caution">
    <text evidence="2">The sequence shown here is derived from an EMBL/GenBank/DDBJ whole genome shotgun (WGS) entry which is preliminary data.</text>
</comment>
<dbReference type="InterPro" id="IPR032710">
    <property type="entry name" value="NTF2-like_dom_sf"/>
</dbReference>
<dbReference type="InterPro" id="IPR037401">
    <property type="entry name" value="SnoaL-like"/>
</dbReference>
<dbReference type="Pfam" id="PF12680">
    <property type="entry name" value="SnoaL_2"/>
    <property type="match status" value="1"/>
</dbReference>
<name>A0A7K1Y1B0_9SPHI</name>
<feature type="domain" description="SnoaL-like" evidence="1">
    <location>
        <begin position="17"/>
        <end position="121"/>
    </location>
</feature>
<accession>A0A7K1Y1B0</accession>
<evidence type="ECO:0000313" key="3">
    <source>
        <dbReference type="Proteomes" id="UP000451233"/>
    </source>
</evidence>
<keyword evidence="3" id="KW-1185">Reference proteome</keyword>
<proteinExistence type="predicted"/>